<comment type="catalytic activity">
    <reaction evidence="12">
        <text>a 2,3-saturated acyl-[ACP] + NADP(+) = a (2E)-enoyl-[ACP] + NADPH + H(+)</text>
        <dbReference type="Rhea" id="RHEA:22564"/>
        <dbReference type="Rhea" id="RHEA-COMP:9925"/>
        <dbReference type="Rhea" id="RHEA-COMP:9926"/>
        <dbReference type="ChEBI" id="CHEBI:15378"/>
        <dbReference type="ChEBI" id="CHEBI:57783"/>
        <dbReference type="ChEBI" id="CHEBI:58349"/>
        <dbReference type="ChEBI" id="CHEBI:78784"/>
        <dbReference type="ChEBI" id="CHEBI:78785"/>
        <dbReference type="EC" id="1.3.1.104"/>
    </reaction>
</comment>
<feature type="domain" description="Enoyl reductase (ER)" evidence="13">
    <location>
        <begin position="40"/>
        <end position="383"/>
    </location>
</feature>
<dbReference type="GO" id="GO:0006633">
    <property type="term" value="P:fatty acid biosynthetic process"/>
    <property type="evidence" value="ECO:0007669"/>
    <property type="project" value="UniProtKB-KW"/>
</dbReference>
<dbReference type="CDD" id="cd08290">
    <property type="entry name" value="ETR"/>
    <property type="match status" value="1"/>
</dbReference>
<keyword evidence="6" id="KW-0809">Transit peptide</keyword>
<evidence type="ECO:0000256" key="6">
    <source>
        <dbReference type="ARBA" id="ARBA00022946"/>
    </source>
</evidence>
<dbReference type="InterPro" id="IPR036291">
    <property type="entry name" value="NAD(P)-bd_dom_sf"/>
</dbReference>
<dbReference type="PANTHER" id="PTHR43981">
    <property type="entry name" value="ENOYL-[ACYL-CARRIER-PROTEIN] REDUCTASE, MITOCHONDRIAL"/>
    <property type="match status" value="1"/>
</dbReference>
<keyword evidence="9" id="KW-0496">Mitochondrion</keyword>
<dbReference type="GO" id="GO:0141148">
    <property type="term" value="F:enoyl-[acyl-carrier-protein] reductase (NADPH) activity"/>
    <property type="evidence" value="ECO:0007669"/>
    <property type="project" value="UniProtKB-EC"/>
</dbReference>
<dbReference type="Pfam" id="PF00107">
    <property type="entry name" value="ADH_zinc_N"/>
    <property type="match status" value="1"/>
</dbReference>
<accession>A0AAD7DN22</accession>
<dbReference type="InterPro" id="IPR020843">
    <property type="entry name" value="ER"/>
</dbReference>
<evidence type="ECO:0000256" key="4">
    <source>
        <dbReference type="ARBA" id="ARBA00022832"/>
    </source>
</evidence>
<dbReference type="Gene3D" id="3.40.50.720">
    <property type="entry name" value="NAD(P)-binding Rossmann-like Domain"/>
    <property type="match status" value="1"/>
</dbReference>
<evidence type="ECO:0000256" key="5">
    <source>
        <dbReference type="ARBA" id="ARBA00022857"/>
    </source>
</evidence>
<evidence type="ECO:0000256" key="2">
    <source>
        <dbReference type="ARBA" id="ARBA00010371"/>
    </source>
</evidence>
<dbReference type="Pfam" id="PF08240">
    <property type="entry name" value="ADH_N"/>
    <property type="match status" value="1"/>
</dbReference>
<dbReference type="InterPro" id="IPR013149">
    <property type="entry name" value="ADH-like_C"/>
</dbReference>
<dbReference type="InterPro" id="IPR013154">
    <property type="entry name" value="ADH-like_N"/>
</dbReference>
<dbReference type="EMBL" id="JARKIE010000039">
    <property type="protein sequence ID" value="KAJ7695193.1"/>
    <property type="molecule type" value="Genomic_DNA"/>
</dbReference>
<evidence type="ECO:0000256" key="8">
    <source>
        <dbReference type="ARBA" id="ARBA00023098"/>
    </source>
</evidence>
<dbReference type="SUPFAM" id="SSF50129">
    <property type="entry name" value="GroES-like"/>
    <property type="match status" value="1"/>
</dbReference>
<comment type="similarity">
    <text evidence="2">Belongs to the zinc-containing alcohol dehydrogenase family. Quinone oxidoreductase subfamily.</text>
</comment>
<dbReference type="SUPFAM" id="SSF51735">
    <property type="entry name" value="NAD(P)-binding Rossmann-fold domains"/>
    <property type="match status" value="1"/>
</dbReference>
<dbReference type="GO" id="GO:0005739">
    <property type="term" value="C:mitochondrion"/>
    <property type="evidence" value="ECO:0007669"/>
    <property type="project" value="UniProtKB-SubCell"/>
</dbReference>
<keyword evidence="10" id="KW-0275">Fatty acid biosynthesis</keyword>
<dbReference type="InterPro" id="IPR051034">
    <property type="entry name" value="Mito_Enoyl-ACP_Reductase"/>
</dbReference>
<evidence type="ECO:0000313" key="15">
    <source>
        <dbReference type="Proteomes" id="UP001221757"/>
    </source>
</evidence>
<evidence type="ECO:0000256" key="11">
    <source>
        <dbReference type="ARBA" id="ARBA00038963"/>
    </source>
</evidence>
<dbReference type="FunFam" id="3.40.50.720:FF:000112">
    <property type="entry name" value="Enoyl-[acyl-carrier-protein] reductase 1, mitochondrial"/>
    <property type="match status" value="1"/>
</dbReference>
<evidence type="ECO:0000259" key="13">
    <source>
        <dbReference type="SMART" id="SM00829"/>
    </source>
</evidence>
<keyword evidence="8" id="KW-0443">Lipid metabolism</keyword>
<evidence type="ECO:0000256" key="1">
    <source>
        <dbReference type="ARBA" id="ARBA00004173"/>
    </source>
</evidence>
<evidence type="ECO:0000256" key="3">
    <source>
        <dbReference type="ARBA" id="ARBA00022516"/>
    </source>
</evidence>
<evidence type="ECO:0000256" key="7">
    <source>
        <dbReference type="ARBA" id="ARBA00023002"/>
    </source>
</evidence>
<keyword evidence="5" id="KW-0521">NADP</keyword>
<proteinExistence type="inferred from homology"/>
<protein>
    <recommendedName>
        <fullName evidence="11">enoyl-[acyl-carrier-protein] reductase</fullName>
        <ecNumber evidence="11">1.3.1.104</ecNumber>
    </recommendedName>
</protein>
<comment type="caution">
    <text evidence="14">The sequence shown here is derived from an EMBL/GenBank/DDBJ whole genome shotgun (WGS) entry which is preliminary data.</text>
</comment>
<evidence type="ECO:0000256" key="12">
    <source>
        <dbReference type="ARBA" id="ARBA00048843"/>
    </source>
</evidence>
<dbReference type="AlphaFoldDB" id="A0AAD7DN22"/>
<name>A0AAD7DN22_MYCRO</name>
<keyword evidence="3" id="KW-0444">Lipid biosynthesis</keyword>
<dbReference type="Proteomes" id="UP001221757">
    <property type="component" value="Unassembled WGS sequence"/>
</dbReference>
<evidence type="ECO:0000313" key="14">
    <source>
        <dbReference type="EMBL" id="KAJ7695193.1"/>
    </source>
</evidence>
<organism evidence="14 15">
    <name type="scientific">Mycena rosella</name>
    <name type="common">Pink bonnet</name>
    <name type="synonym">Agaricus rosellus</name>
    <dbReference type="NCBI Taxonomy" id="1033263"/>
    <lineage>
        <taxon>Eukaryota</taxon>
        <taxon>Fungi</taxon>
        <taxon>Dikarya</taxon>
        <taxon>Basidiomycota</taxon>
        <taxon>Agaricomycotina</taxon>
        <taxon>Agaricomycetes</taxon>
        <taxon>Agaricomycetidae</taxon>
        <taxon>Agaricales</taxon>
        <taxon>Marasmiineae</taxon>
        <taxon>Mycenaceae</taxon>
        <taxon>Mycena</taxon>
    </lineage>
</organism>
<dbReference type="InterPro" id="IPR011032">
    <property type="entry name" value="GroES-like_sf"/>
</dbReference>
<keyword evidence="4" id="KW-0276">Fatty acid metabolism</keyword>
<keyword evidence="7" id="KW-0560">Oxidoreductase</keyword>
<evidence type="ECO:0000256" key="9">
    <source>
        <dbReference type="ARBA" id="ARBA00023128"/>
    </source>
</evidence>
<keyword evidence="15" id="KW-1185">Reference proteome</keyword>
<dbReference type="EC" id="1.3.1.104" evidence="11"/>
<comment type="subcellular location">
    <subcellularLocation>
        <location evidence="1">Mitochondrion</location>
    </subcellularLocation>
</comment>
<sequence length="390" mass="42395">MLQTLHRVTILGPRLSFGSRPFSVSSILRANRAVVYTQTGDPSQVLTTVTYDALPSPAPDTLNIRFLLAPINPADINVVQGVYPAKPSLTSLVEGHEVFVGGNEGLAEVVQVGTGVSGLTSGDWVVMTKAQAGTWASSRNVRPQDVLRLPRADGLTEVHGATMTVNPPTAYNMLNDFVTLEKDEWVMQNGANSAVGQAVIQIAASRGLKTLNLVRQRPDLDDLTRKLKALGATKVLTYDDLADRALTKTIVKDWTAGKGIRLGLNCVSGKDTTAMARLLGDDAYLVSYGAMSKEPLSLPTSLFIFKNLTTAGFWQSRWYKTHTREDKENLMRTLVDLVSQGKLKEPEHEILSIGAEESDEAAGQKIRDIITKMSAGQYGKKVLLRFEGAQ</sequence>
<gene>
    <name evidence="14" type="ORF">B0H17DRAFT_1056761</name>
</gene>
<dbReference type="Gene3D" id="3.90.180.10">
    <property type="entry name" value="Medium-chain alcohol dehydrogenases, catalytic domain"/>
    <property type="match status" value="1"/>
</dbReference>
<evidence type="ECO:0000256" key="10">
    <source>
        <dbReference type="ARBA" id="ARBA00023160"/>
    </source>
</evidence>
<dbReference type="PANTHER" id="PTHR43981:SF2">
    <property type="entry name" value="ENOYL-[ACYL-CARRIER-PROTEIN] REDUCTASE, MITOCHONDRIAL"/>
    <property type="match status" value="1"/>
</dbReference>
<reference evidence="14" key="1">
    <citation type="submission" date="2023-03" db="EMBL/GenBank/DDBJ databases">
        <title>Massive genome expansion in bonnet fungi (Mycena s.s.) driven by repeated elements and novel gene families across ecological guilds.</title>
        <authorList>
            <consortium name="Lawrence Berkeley National Laboratory"/>
            <person name="Harder C.B."/>
            <person name="Miyauchi S."/>
            <person name="Viragh M."/>
            <person name="Kuo A."/>
            <person name="Thoen E."/>
            <person name="Andreopoulos B."/>
            <person name="Lu D."/>
            <person name="Skrede I."/>
            <person name="Drula E."/>
            <person name="Henrissat B."/>
            <person name="Morin E."/>
            <person name="Kohler A."/>
            <person name="Barry K."/>
            <person name="LaButti K."/>
            <person name="Morin E."/>
            <person name="Salamov A."/>
            <person name="Lipzen A."/>
            <person name="Mereny Z."/>
            <person name="Hegedus B."/>
            <person name="Baldrian P."/>
            <person name="Stursova M."/>
            <person name="Weitz H."/>
            <person name="Taylor A."/>
            <person name="Grigoriev I.V."/>
            <person name="Nagy L.G."/>
            <person name="Martin F."/>
            <person name="Kauserud H."/>
        </authorList>
    </citation>
    <scope>NUCLEOTIDE SEQUENCE</scope>
    <source>
        <strain evidence="14">CBHHK067</strain>
    </source>
</reference>
<dbReference type="SMART" id="SM00829">
    <property type="entry name" value="PKS_ER"/>
    <property type="match status" value="1"/>
</dbReference>